<dbReference type="InterPro" id="IPR004552">
    <property type="entry name" value="AGP_acyltrans"/>
</dbReference>
<dbReference type="CDD" id="cd07989">
    <property type="entry name" value="LPLAT_AGPAT-like"/>
    <property type="match status" value="1"/>
</dbReference>
<dbReference type="RefSeq" id="WP_307068151.1">
    <property type="nucleotide sequence ID" value="NZ_JAUSUP010000004.1"/>
</dbReference>
<dbReference type="Pfam" id="PF01553">
    <property type="entry name" value="Acyltransferase"/>
    <property type="match status" value="1"/>
</dbReference>
<keyword evidence="6 7" id="KW-0012">Acyltransferase</keyword>
<evidence type="ECO:0000256" key="5">
    <source>
        <dbReference type="ARBA" id="ARBA00023098"/>
    </source>
</evidence>
<keyword evidence="5 7" id="KW-0443">Lipid metabolism</keyword>
<accession>A0ABU0DU44</accession>
<evidence type="ECO:0000259" key="8">
    <source>
        <dbReference type="SMART" id="SM00563"/>
    </source>
</evidence>
<dbReference type="NCBIfam" id="TIGR00530">
    <property type="entry name" value="AGP_acyltrn"/>
    <property type="match status" value="1"/>
</dbReference>
<dbReference type="SMART" id="SM00563">
    <property type="entry name" value="PlsC"/>
    <property type="match status" value="1"/>
</dbReference>
<evidence type="ECO:0000256" key="2">
    <source>
        <dbReference type="ARBA" id="ARBA00008655"/>
    </source>
</evidence>
<dbReference type="SUPFAM" id="SSF69593">
    <property type="entry name" value="Glycerol-3-phosphate (1)-acyltransferase"/>
    <property type="match status" value="1"/>
</dbReference>
<protein>
    <recommendedName>
        <fullName evidence="7">1-acyl-sn-glycerol-3-phosphate acyltransferase</fullName>
        <ecNumber evidence="7">2.3.1.51</ecNumber>
    </recommendedName>
</protein>
<dbReference type="PANTHER" id="PTHR10434">
    <property type="entry name" value="1-ACYL-SN-GLYCEROL-3-PHOSPHATE ACYLTRANSFERASE"/>
    <property type="match status" value="1"/>
</dbReference>
<comment type="domain">
    <text evidence="7">The HXXXXD motif is essential for acyltransferase activity and may constitute the binding site for the phosphate moiety of the glycerol-3-phosphate.</text>
</comment>
<keyword evidence="7" id="KW-0594">Phospholipid biosynthesis</keyword>
<keyword evidence="4 7" id="KW-0808">Transferase</keyword>
<keyword evidence="10" id="KW-1185">Reference proteome</keyword>
<comment type="similarity">
    <text evidence="2 7">Belongs to the 1-acyl-sn-glycerol-3-phosphate acyltransferase family.</text>
</comment>
<dbReference type="PANTHER" id="PTHR10434:SF64">
    <property type="entry name" value="1-ACYL-SN-GLYCEROL-3-PHOSPHATE ACYLTRANSFERASE-RELATED"/>
    <property type="match status" value="1"/>
</dbReference>
<evidence type="ECO:0000256" key="3">
    <source>
        <dbReference type="ARBA" id="ARBA00022516"/>
    </source>
</evidence>
<dbReference type="EC" id="2.3.1.51" evidence="7"/>
<proteinExistence type="inferred from homology"/>
<feature type="domain" description="Phospholipid/glycerol acyltransferase" evidence="8">
    <location>
        <begin position="68"/>
        <end position="182"/>
    </location>
</feature>
<keyword evidence="7" id="KW-1208">Phospholipid metabolism</keyword>
<evidence type="ECO:0000313" key="10">
    <source>
        <dbReference type="Proteomes" id="UP001236723"/>
    </source>
</evidence>
<reference evidence="9 10" key="1">
    <citation type="submission" date="2023-07" db="EMBL/GenBank/DDBJ databases">
        <title>Genomic Encyclopedia of Type Strains, Phase IV (KMG-IV): sequencing the most valuable type-strain genomes for metagenomic binning, comparative biology and taxonomic classification.</title>
        <authorList>
            <person name="Goeker M."/>
        </authorList>
    </citation>
    <scope>NUCLEOTIDE SEQUENCE [LARGE SCALE GENOMIC DNA]</scope>
    <source>
        <strain evidence="9 10">DSM 15448</strain>
    </source>
</reference>
<sequence>MRTVWTFTYAISFLFYASRKLKQVKKTTTFEQQETIHQVPKKFGKQVVKRSGSKVVVRGEENIPEGSFLIVSNHQGNFDIFTLLGYFKKPFGFIAKMELSRIPVAKPWMDYMGCLFLDRNDRRQSVETFKQGIKMLEQGYNLAIFPEGTRTKSSEMGEFKSGSFSLAKKSNVPVLPVMINGTYKSMEANHNRIKPGTFYLTICEPIMPNEYENMSLQELSDETQRRIQQELDRLEGVKYKEENSLQSV</sequence>
<name>A0ABU0DU44_9BACI</name>
<organism evidence="9 10">
    <name type="scientific">Alkalibacillus filiformis</name>
    <dbReference type="NCBI Taxonomy" id="200990"/>
    <lineage>
        <taxon>Bacteria</taxon>
        <taxon>Bacillati</taxon>
        <taxon>Bacillota</taxon>
        <taxon>Bacilli</taxon>
        <taxon>Bacillales</taxon>
        <taxon>Bacillaceae</taxon>
        <taxon>Alkalibacillus</taxon>
    </lineage>
</organism>
<comment type="pathway">
    <text evidence="1">Lipid metabolism.</text>
</comment>
<comment type="catalytic activity">
    <reaction evidence="7">
        <text>a 1-acyl-sn-glycero-3-phosphate + an acyl-CoA = a 1,2-diacyl-sn-glycero-3-phosphate + CoA</text>
        <dbReference type="Rhea" id="RHEA:19709"/>
        <dbReference type="ChEBI" id="CHEBI:57287"/>
        <dbReference type="ChEBI" id="CHEBI:57970"/>
        <dbReference type="ChEBI" id="CHEBI:58342"/>
        <dbReference type="ChEBI" id="CHEBI:58608"/>
        <dbReference type="EC" id="2.3.1.51"/>
    </reaction>
</comment>
<evidence type="ECO:0000256" key="6">
    <source>
        <dbReference type="ARBA" id="ARBA00023315"/>
    </source>
</evidence>
<evidence type="ECO:0000256" key="4">
    <source>
        <dbReference type="ARBA" id="ARBA00022679"/>
    </source>
</evidence>
<dbReference type="GO" id="GO:0003841">
    <property type="term" value="F:1-acylglycerol-3-phosphate O-acyltransferase activity"/>
    <property type="evidence" value="ECO:0007669"/>
    <property type="project" value="UniProtKB-EC"/>
</dbReference>
<evidence type="ECO:0000256" key="7">
    <source>
        <dbReference type="RuleBase" id="RU361267"/>
    </source>
</evidence>
<evidence type="ECO:0000256" key="1">
    <source>
        <dbReference type="ARBA" id="ARBA00005189"/>
    </source>
</evidence>
<dbReference type="Proteomes" id="UP001236723">
    <property type="component" value="Unassembled WGS sequence"/>
</dbReference>
<gene>
    <name evidence="9" type="ORF">J2R98_001813</name>
</gene>
<dbReference type="EMBL" id="JAUSUP010000004">
    <property type="protein sequence ID" value="MDQ0351981.1"/>
    <property type="molecule type" value="Genomic_DNA"/>
</dbReference>
<comment type="caution">
    <text evidence="9">The sequence shown here is derived from an EMBL/GenBank/DDBJ whole genome shotgun (WGS) entry which is preliminary data.</text>
</comment>
<evidence type="ECO:0000313" key="9">
    <source>
        <dbReference type="EMBL" id="MDQ0351981.1"/>
    </source>
</evidence>
<keyword evidence="3 7" id="KW-0444">Lipid biosynthesis</keyword>
<dbReference type="InterPro" id="IPR002123">
    <property type="entry name" value="Plipid/glycerol_acylTrfase"/>
</dbReference>